<accession>A0ABT5YBB7</accession>
<protein>
    <recommendedName>
        <fullName evidence="3">Integrase</fullName>
    </recommendedName>
</protein>
<evidence type="ECO:0000313" key="2">
    <source>
        <dbReference type="Proteomes" id="UP001143391"/>
    </source>
</evidence>
<dbReference type="EMBL" id="JANCMW010000006">
    <property type="protein sequence ID" value="MDF0750859.1"/>
    <property type="molecule type" value="Genomic_DNA"/>
</dbReference>
<proteinExistence type="predicted"/>
<keyword evidence="2" id="KW-1185">Reference proteome</keyword>
<evidence type="ECO:0000313" key="1">
    <source>
        <dbReference type="EMBL" id="MDF0750859.1"/>
    </source>
</evidence>
<gene>
    <name evidence="1" type="ORF">NLU14_11545</name>
</gene>
<dbReference type="Proteomes" id="UP001143391">
    <property type="component" value="Unassembled WGS sequence"/>
</dbReference>
<dbReference type="RefSeq" id="WP_275706612.1">
    <property type="nucleotide sequence ID" value="NZ_JANCMW010000006.1"/>
</dbReference>
<evidence type="ECO:0008006" key="3">
    <source>
        <dbReference type="Google" id="ProtNLM"/>
    </source>
</evidence>
<name>A0ABT5YBB7_9GAMM</name>
<comment type="caution">
    <text evidence="1">The sequence shown here is derived from an EMBL/GenBank/DDBJ whole genome shotgun (WGS) entry which is preliminary data.</text>
</comment>
<reference evidence="1" key="1">
    <citation type="submission" date="2022-07" db="EMBL/GenBank/DDBJ databases">
        <title>Marinobacter iranensis a new bacterium isolate from a hipersaline lake in Iran.</title>
        <authorList>
            <person name="Mohammad A.M.A."/>
            <person name="Cristina S.-P."/>
            <person name="Antonio V."/>
        </authorList>
    </citation>
    <scope>NUCLEOTIDE SEQUENCE</scope>
    <source>
        <strain evidence="1">71-i</strain>
    </source>
</reference>
<sequence>MTSLDPLEANRREHIAALRAGPLEGYRNNQGLPATFDDVAWQFTWPDGRKINLLFHERAKIPARHLGFSNLKQEHRLPDDPRHLLMAYAIDLVASKLAMSNKANLVAQAKALLRPAIHTLTQTELERVVAGLSFDIASQVRYVFNWLQNHRFVSATLNYPTLSKSDCTERYYRAERSRKKKPEDKVLLALGAIFYEAIPPDERQWDFSPSTSQRDAMVTTLAALAMASPNRVAAEIPALANQPLQSSVDTASGQRVHWLDWPGSKGYKDNRNHLLANLIDPLQRGLAYCRQATEPARVLARFYQTPRQSLRQLLGEFTPEPERLIRTEANLDDPTHLLQLGYLLGFYPLEATVAVDKGTTNAARMLGPPGHAQLTRAHWRKSIYALKPQDRVILTSKASIELFGTQLTTEMIATIWPNRQSGPGKRPHVTVSALQAGWLAHIHKVHPGFPRAYASGNNWVNAYQALFIYRGPQLLSGNSTYPGQRSFYGLIMGKSLAQIFALDINPGQASRTIFGRHGFADDFAIRPHQFRHWLNDEGERAGLSHQMVNLWSGRRSPEQILYYLHSSEDERASAIQDIWERKPDEASKKAESDPTVQPIRVYTMQEHERLSGLRNGAASVTAVGFCQQDLVVEPCRYLNDFELQCTLCAEACHVKGDDQALKLLRYDLTVQQRRLQTIQDAGNFANSKHMQMWFKTHQGNTELLQQLIDLLQDPSIRDGSVIRVVLSKAEFRITDLATKVVTIRKLALPDRDGALQQALEQNTPPPEQDDFLSDFLNHFGGEA</sequence>
<organism evidence="1 2">
    <name type="scientific">Marinobacter iranensis</name>
    <dbReference type="NCBI Taxonomy" id="2962607"/>
    <lineage>
        <taxon>Bacteria</taxon>
        <taxon>Pseudomonadati</taxon>
        <taxon>Pseudomonadota</taxon>
        <taxon>Gammaproteobacteria</taxon>
        <taxon>Pseudomonadales</taxon>
        <taxon>Marinobacteraceae</taxon>
        <taxon>Marinobacter</taxon>
    </lineage>
</organism>